<dbReference type="PANTHER" id="PTHR43537:SF5">
    <property type="entry name" value="UXU OPERON TRANSCRIPTIONAL REGULATOR"/>
    <property type="match status" value="1"/>
</dbReference>
<dbReference type="EMBL" id="CP063304">
    <property type="protein sequence ID" value="QOV18974.1"/>
    <property type="molecule type" value="Genomic_DNA"/>
</dbReference>
<evidence type="ECO:0000256" key="1">
    <source>
        <dbReference type="ARBA" id="ARBA00023015"/>
    </source>
</evidence>
<accession>A0A7M2RG59</accession>
<keyword evidence="2" id="KW-0238">DNA-binding</keyword>
<dbReference type="Proteomes" id="UP000593601">
    <property type="component" value="Chromosome"/>
</dbReference>
<dbReference type="GO" id="GO:0003677">
    <property type="term" value="F:DNA binding"/>
    <property type="evidence" value="ECO:0007669"/>
    <property type="project" value="UniProtKB-KW"/>
</dbReference>
<reference evidence="5 6" key="1">
    <citation type="submission" date="2020-10" db="EMBL/GenBank/DDBJ databases">
        <title>Blautia liquoris sp.nov., isolated from the mud in a fermentation cellar used for the production of Chinese strong-flavoured liquor.</title>
        <authorList>
            <person name="Lu L."/>
        </authorList>
    </citation>
    <scope>NUCLEOTIDE SEQUENCE [LARGE SCALE GENOMIC DNA]</scope>
    <source>
        <strain evidence="5 6">LZLJ-3</strain>
    </source>
</reference>
<evidence type="ECO:0000259" key="4">
    <source>
        <dbReference type="PROSITE" id="PS50949"/>
    </source>
</evidence>
<evidence type="ECO:0000256" key="3">
    <source>
        <dbReference type="ARBA" id="ARBA00023163"/>
    </source>
</evidence>
<evidence type="ECO:0000313" key="6">
    <source>
        <dbReference type="Proteomes" id="UP000593601"/>
    </source>
</evidence>
<evidence type="ECO:0000313" key="5">
    <source>
        <dbReference type="EMBL" id="QOV18974.1"/>
    </source>
</evidence>
<dbReference type="Pfam" id="PF00392">
    <property type="entry name" value="GntR"/>
    <property type="match status" value="1"/>
</dbReference>
<keyword evidence="3" id="KW-0804">Transcription</keyword>
<dbReference type="RefSeq" id="WP_193735334.1">
    <property type="nucleotide sequence ID" value="NZ_CP063304.1"/>
</dbReference>
<dbReference type="GO" id="GO:0003700">
    <property type="term" value="F:DNA-binding transcription factor activity"/>
    <property type="evidence" value="ECO:0007669"/>
    <property type="project" value="InterPro"/>
</dbReference>
<protein>
    <submittedName>
        <fullName evidence="5">GntR family transcriptional regulator</fullName>
    </submittedName>
</protein>
<dbReference type="PROSITE" id="PS50949">
    <property type="entry name" value="HTH_GNTR"/>
    <property type="match status" value="1"/>
</dbReference>
<dbReference type="Gene3D" id="1.10.10.10">
    <property type="entry name" value="Winged helix-like DNA-binding domain superfamily/Winged helix DNA-binding domain"/>
    <property type="match status" value="1"/>
</dbReference>
<evidence type="ECO:0000256" key="2">
    <source>
        <dbReference type="ARBA" id="ARBA00023125"/>
    </source>
</evidence>
<dbReference type="InterPro" id="IPR011711">
    <property type="entry name" value="GntR_C"/>
</dbReference>
<gene>
    <name evidence="5" type="ORF">INP51_13495</name>
</gene>
<dbReference type="PANTHER" id="PTHR43537">
    <property type="entry name" value="TRANSCRIPTIONAL REGULATOR, GNTR FAMILY"/>
    <property type="match status" value="1"/>
</dbReference>
<feature type="domain" description="HTH gntR-type" evidence="4">
    <location>
        <begin position="3"/>
        <end position="70"/>
    </location>
</feature>
<dbReference type="SUPFAM" id="SSF46785">
    <property type="entry name" value="Winged helix' DNA-binding domain"/>
    <property type="match status" value="1"/>
</dbReference>
<dbReference type="SUPFAM" id="SSF48008">
    <property type="entry name" value="GntR ligand-binding domain-like"/>
    <property type="match status" value="1"/>
</dbReference>
<dbReference type="Pfam" id="PF07729">
    <property type="entry name" value="FCD"/>
    <property type="match status" value="1"/>
</dbReference>
<dbReference type="InterPro" id="IPR008920">
    <property type="entry name" value="TF_FadR/GntR_C"/>
</dbReference>
<name>A0A7M2RG59_9FIRM</name>
<dbReference type="InterPro" id="IPR036390">
    <property type="entry name" value="WH_DNA-bd_sf"/>
</dbReference>
<dbReference type="InterPro" id="IPR036388">
    <property type="entry name" value="WH-like_DNA-bd_sf"/>
</dbReference>
<dbReference type="InterPro" id="IPR000524">
    <property type="entry name" value="Tscrpt_reg_HTH_GntR"/>
</dbReference>
<keyword evidence="6" id="KW-1185">Reference proteome</keyword>
<keyword evidence="1" id="KW-0805">Transcription regulation</keyword>
<dbReference type="Gene3D" id="1.20.120.530">
    <property type="entry name" value="GntR ligand-binding domain-like"/>
    <property type="match status" value="1"/>
</dbReference>
<dbReference type="KEGG" id="bliq:INP51_13495"/>
<dbReference type="AlphaFoldDB" id="A0A7M2RG59"/>
<organism evidence="5 6">
    <name type="scientific">Blautia liquoris</name>
    <dbReference type="NCBI Taxonomy" id="2779518"/>
    <lineage>
        <taxon>Bacteria</taxon>
        <taxon>Bacillati</taxon>
        <taxon>Bacillota</taxon>
        <taxon>Clostridia</taxon>
        <taxon>Lachnospirales</taxon>
        <taxon>Lachnospiraceae</taxon>
        <taxon>Blautia</taxon>
    </lineage>
</organism>
<sequence>MKESINTRVYNKIKEDIMHLELKPKEEVSVQKLADAYGASRTPIREAVLKLSQEGLVNVKPQAKTIIQPISEERVKQENFIRKSLELSAVPDFLYNCSPYTLDTLDEMIEIQRRAIKKNKILDFCEIDHRFHKLLFNTASKELAYQVIESSATHSQRLFFLRAKQSGVSEEIVEDYKKMVDNMRSGKEELLERMVDGHIEQYYSVGNLKKQYPDYFV</sequence>
<proteinExistence type="predicted"/>
<dbReference type="SMART" id="SM00345">
    <property type="entry name" value="HTH_GNTR"/>
    <property type="match status" value="1"/>
</dbReference>